<evidence type="ECO:0000259" key="6">
    <source>
        <dbReference type="Pfam" id="PF04932"/>
    </source>
</evidence>
<evidence type="ECO:0000256" key="5">
    <source>
        <dbReference type="SAM" id="Phobius"/>
    </source>
</evidence>
<dbReference type="PANTHER" id="PTHR37422">
    <property type="entry name" value="TEICHURONIC ACID BIOSYNTHESIS PROTEIN TUAE"/>
    <property type="match status" value="1"/>
</dbReference>
<dbReference type="AlphaFoldDB" id="A0AA97AGS9"/>
<organism evidence="7">
    <name type="scientific">Leptolyngbya sp. NK1-12</name>
    <dbReference type="NCBI Taxonomy" id="2547451"/>
    <lineage>
        <taxon>Bacteria</taxon>
        <taxon>Bacillati</taxon>
        <taxon>Cyanobacteriota</taxon>
        <taxon>Cyanophyceae</taxon>
        <taxon>Leptolyngbyales</taxon>
        <taxon>Leptolyngbyaceae</taxon>
        <taxon>Leptolyngbya group</taxon>
        <taxon>Leptolyngbya</taxon>
    </lineage>
</organism>
<feature type="transmembrane region" description="Helical" evidence="5">
    <location>
        <begin position="53"/>
        <end position="71"/>
    </location>
</feature>
<feature type="transmembrane region" description="Helical" evidence="5">
    <location>
        <begin position="109"/>
        <end position="127"/>
    </location>
</feature>
<feature type="transmembrane region" description="Helical" evidence="5">
    <location>
        <begin position="77"/>
        <end position="97"/>
    </location>
</feature>
<feature type="transmembrane region" description="Helical" evidence="5">
    <location>
        <begin position="164"/>
        <end position="184"/>
    </location>
</feature>
<comment type="subcellular location">
    <subcellularLocation>
        <location evidence="1">Membrane</location>
        <topology evidence="1">Multi-pass membrane protein</topology>
    </subcellularLocation>
</comment>
<feature type="transmembrane region" description="Helical" evidence="5">
    <location>
        <begin position="331"/>
        <end position="352"/>
    </location>
</feature>
<keyword evidence="2 5" id="KW-0812">Transmembrane</keyword>
<feature type="transmembrane region" description="Helical" evidence="5">
    <location>
        <begin position="205"/>
        <end position="223"/>
    </location>
</feature>
<feature type="transmembrane region" description="Helical" evidence="5">
    <location>
        <begin position="250"/>
        <end position="271"/>
    </location>
</feature>
<dbReference type="EMBL" id="CP053586">
    <property type="protein sequence ID" value="WNZ22021.1"/>
    <property type="molecule type" value="Genomic_DNA"/>
</dbReference>
<protein>
    <submittedName>
        <fullName evidence="7">O-antigen ligase family protein</fullName>
    </submittedName>
</protein>
<evidence type="ECO:0000256" key="3">
    <source>
        <dbReference type="ARBA" id="ARBA00022989"/>
    </source>
</evidence>
<dbReference type="GO" id="GO:0016020">
    <property type="term" value="C:membrane"/>
    <property type="evidence" value="ECO:0007669"/>
    <property type="project" value="UniProtKB-SubCell"/>
</dbReference>
<reference evidence="7" key="1">
    <citation type="submission" date="2020-05" db="EMBL/GenBank/DDBJ databases">
        <authorList>
            <person name="Zhu T."/>
            <person name="Keshari N."/>
            <person name="Lu X."/>
        </authorList>
    </citation>
    <scope>NUCLEOTIDE SEQUENCE</scope>
    <source>
        <strain evidence="7">NK1-12</strain>
    </source>
</reference>
<dbReference type="Pfam" id="PF04932">
    <property type="entry name" value="Wzy_C"/>
    <property type="match status" value="1"/>
</dbReference>
<keyword evidence="4 5" id="KW-0472">Membrane</keyword>
<dbReference type="InterPro" id="IPR007016">
    <property type="entry name" value="O-antigen_ligase-rel_domated"/>
</dbReference>
<accession>A0AA97AGS9</accession>
<dbReference type="InterPro" id="IPR051533">
    <property type="entry name" value="WaaL-like"/>
</dbReference>
<keyword evidence="7" id="KW-0436">Ligase</keyword>
<evidence type="ECO:0000256" key="2">
    <source>
        <dbReference type="ARBA" id="ARBA00022692"/>
    </source>
</evidence>
<dbReference type="GO" id="GO:0016874">
    <property type="term" value="F:ligase activity"/>
    <property type="evidence" value="ECO:0007669"/>
    <property type="project" value="UniProtKB-KW"/>
</dbReference>
<proteinExistence type="predicted"/>
<evidence type="ECO:0000313" key="7">
    <source>
        <dbReference type="EMBL" id="WNZ22021.1"/>
    </source>
</evidence>
<feature type="domain" description="O-antigen ligase-related" evidence="6">
    <location>
        <begin position="215"/>
        <end position="347"/>
    </location>
</feature>
<evidence type="ECO:0000256" key="4">
    <source>
        <dbReference type="ARBA" id="ARBA00023136"/>
    </source>
</evidence>
<dbReference type="RefSeq" id="WP_316433392.1">
    <property type="nucleotide sequence ID" value="NZ_CP053586.1"/>
</dbReference>
<feature type="transmembrane region" description="Helical" evidence="5">
    <location>
        <begin position="20"/>
        <end position="41"/>
    </location>
</feature>
<gene>
    <name evidence="7" type="ORF">HJG54_03500</name>
</gene>
<dbReference type="PANTHER" id="PTHR37422:SF13">
    <property type="entry name" value="LIPOPOLYSACCHARIDE BIOSYNTHESIS PROTEIN PA4999-RELATED"/>
    <property type="match status" value="1"/>
</dbReference>
<name>A0AA97AGS9_9CYAN</name>
<keyword evidence="3 5" id="KW-1133">Transmembrane helix</keyword>
<feature type="transmembrane region" description="Helical" evidence="5">
    <location>
        <begin position="373"/>
        <end position="391"/>
    </location>
</feature>
<evidence type="ECO:0000256" key="1">
    <source>
        <dbReference type="ARBA" id="ARBA00004141"/>
    </source>
</evidence>
<sequence length="426" mass="47445">MQTLRSLSFIWKLFRFSFVSLPYFYFAVFPGLIAVIGLLYAKFRQSALDRATRNLLLVITGLLLLSCLFAANRAEAFLQLANFLPYLLLFSVLPYLLKGVEPLARLATDMVIATIPINLLAMLEYVLRAEGIPRWLRRTALSRWYRARPHAGRAMVMFGHPNALASYLVLVLGLGLGLILYYSWQRRQSSMLEDSLAKQPLLLPKWQMLLLYIGTFSCLLGIFASGSRNGLLVAVGQLLVFSLFTQASRVILITGLVGVAALVAGAAWFGIGGRSLAVADWADDPRVGVWRFALGLLRQRPLLGWGLGNYKLEYPPGLIPDYDFVAHPHNFWLLLAVEAGIPVMLLVTLFVGRICYRAVRQLGAWSDDPTNRAILLAYLLSFAGCVAFALFDVTFYDARINGTNWVVLAGLYSLTQKQVRSETTPA</sequence>